<proteinExistence type="predicted"/>
<sequence length="61" mass="6865">MTKEQSALQPEAVISENCVNLVKPEITTHPLTGGDVLNWKIKTIASHHWEVMRMQLLLGKV</sequence>
<protein>
    <submittedName>
        <fullName evidence="1">Uncharacterized protein</fullName>
    </submittedName>
</protein>
<dbReference type="RefSeq" id="WP_159372379.1">
    <property type="nucleotide sequence ID" value="NZ_CP047260.1"/>
</dbReference>
<dbReference type="Proteomes" id="UP000003811">
    <property type="component" value="Chromosome"/>
</dbReference>
<organism evidence="1 2">
    <name type="scientific">Pseudomonas syringae pv. maculicola str. ES4326</name>
    <dbReference type="NCBI Taxonomy" id="629265"/>
    <lineage>
        <taxon>Bacteria</taxon>
        <taxon>Pseudomonadati</taxon>
        <taxon>Pseudomonadota</taxon>
        <taxon>Gammaproteobacteria</taxon>
        <taxon>Pseudomonadales</taxon>
        <taxon>Pseudomonadaceae</taxon>
        <taxon>Pseudomonas</taxon>
    </lineage>
</organism>
<dbReference type="EMBL" id="CP047260">
    <property type="protein sequence ID" value="QHE96394.1"/>
    <property type="molecule type" value="Genomic_DNA"/>
</dbReference>
<evidence type="ECO:0000313" key="1">
    <source>
        <dbReference type="EMBL" id="QHE96394.1"/>
    </source>
</evidence>
<dbReference type="GeneID" id="64466814"/>
<dbReference type="AlphaFoldDB" id="A0A8T8BZ76"/>
<gene>
    <name evidence="1" type="ORF">PMA4326_007060</name>
</gene>
<reference evidence="1 2" key="1">
    <citation type="journal article" date="2011" name="PLoS Pathog.">
        <title>Dynamic evolution of pathogenicity revealed by sequencing and comparative genomics of 19 Pseudomonas syringae isolates.</title>
        <authorList>
            <person name="Baltrus D.A."/>
            <person name="Nishimura M.T."/>
            <person name="Romanchuk A."/>
            <person name="Chang J.H."/>
            <person name="Mukhtar M.S."/>
            <person name="Cherkis K."/>
            <person name="Roach J."/>
            <person name="Grant S.R."/>
            <person name="Jones C.D."/>
            <person name="Dangl J.L."/>
        </authorList>
    </citation>
    <scope>NUCLEOTIDE SEQUENCE [LARGE SCALE GENOMIC DNA]</scope>
    <source>
        <strain evidence="1 2">ES4326</strain>
    </source>
</reference>
<name>A0A8T8BZ76_PSEYM</name>
<evidence type="ECO:0000313" key="2">
    <source>
        <dbReference type="Proteomes" id="UP000003811"/>
    </source>
</evidence>
<accession>A0A8T8BZ76</accession>